<reference evidence="1" key="2">
    <citation type="journal article" date="2015" name="Data Brief">
        <title>Shoot transcriptome of the giant reed, Arundo donax.</title>
        <authorList>
            <person name="Barrero R.A."/>
            <person name="Guerrero F.D."/>
            <person name="Moolhuijzen P."/>
            <person name="Goolsby J.A."/>
            <person name="Tidwell J."/>
            <person name="Bellgard S.E."/>
            <person name="Bellgard M.I."/>
        </authorList>
    </citation>
    <scope>NUCLEOTIDE SEQUENCE</scope>
    <source>
        <tissue evidence="1">Shoot tissue taken approximately 20 cm above the soil surface</tissue>
    </source>
</reference>
<proteinExistence type="predicted"/>
<dbReference type="AlphaFoldDB" id="A0A0A9EKN7"/>
<name>A0A0A9EKN7_ARUDO</name>
<protein>
    <submittedName>
        <fullName evidence="1">Uncharacterized protein</fullName>
    </submittedName>
</protein>
<accession>A0A0A9EKN7</accession>
<dbReference type="EMBL" id="GBRH01196576">
    <property type="protein sequence ID" value="JAE01320.1"/>
    <property type="molecule type" value="Transcribed_RNA"/>
</dbReference>
<sequence>MNILENWIGNSTNFLMDMINARKYIFIATIVQT</sequence>
<reference evidence="1" key="1">
    <citation type="submission" date="2014-09" db="EMBL/GenBank/DDBJ databases">
        <authorList>
            <person name="Magalhaes I.L.F."/>
            <person name="Oliveira U."/>
            <person name="Santos F.R."/>
            <person name="Vidigal T.H.D.A."/>
            <person name="Brescovit A.D."/>
            <person name="Santos A.J."/>
        </authorList>
    </citation>
    <scope>NUCLEOTIDE SEQUENCE</scope>
    <source>
        <tissue evidence="1">Shoot tissue taken approximately 20 cm above the soil surface</tissue>
    </source>
</reference>
<organism evidence="1">
    <name type="scientific">Arundo donax</name>
    <name type="common">Giant reed</name>
    <name type="synonym">Donax arundinaceus</name>
    <dbReference type="NCBI Taxonomy" id="35708"/>
    <lineage>
        <taxon>Eukaryota</taxon>
        <taxon>Viridiplantae</taxon>
        <taxon>Streptophyta</taxon>
        <taxon>Embryophyta</taxon>
        <taxon>Tracheophyta</taxon>
        <taxon>Spermatophyta</taxon>
        <taxon>Magnoliopsida</taxon>
        <taxon>Liliopsida</taxon>
        <taxon>Poales</taxon>
        <taxon>Poaceae</taxon>
        <taxon>PACMAD clade</taxon>
        <taxon>Arundinoideae</taxon>
        <taxon>Arundineae</taxon>
        <taxon>Arundo</taxon>
    </lineage>
</organism>
<evidence type="ECO:0000313" key="1">
    <source>
        <dbReference type="EMBL" id="JAE01320.1"/>
    </source>
</evidence>